<keyword evidence="6" id="KW-1185">Reference proteome</keyword>
<dbReference type="AlphaFoldDB" id="A0A2G5BAD8"/>
<protein>
    <recommendedName>
        <fullName evidence="2">AA9 family lytic polysaccharide monooxygenase</fullName>
        <ecNumber evidence="2">1.14.99.56</ecNumber>
    </recommendedName>
    <alternativeName>
        <fullName evidence="2">Endo-beta-1,4-glucanase</fullName>
    </alternativeName>
    <alternativeName>
        <fullName evidence="2">Glycosyl hydrolase 61 family protein</fullName>
    </alternativeName>
</protein>
<comment type="catalytic activity">
    <reaction evidence="2">
        <text>[(1-&gt;4)-beta-D-glucosyl]n+m + reduced acceptor + O2 = 4-dehydro-beta-D-glucosyl-[(1-&gt;4)-beta-D-glucosyl]n-1 + [(1-&gt;4)-beta-D-glucosyl]m + acceptor + H2O.</text>
        <dbReference type="EC" id="1.14.99.56"/>
    </reaction>
</comment>
<evidence type="ECO:0000259" key="4">
    <source>
        <dbReference type="Pfam" id="PF03443"/>
    </source>
</evidence>
<dbReference type="InterPro" id="IPR049892">
    <property type="entry name" value="AA9"/>
</dbReference>
<proteinExistence type="predicted"/>
<dbReference type="EC" id="1.14.99.56" evidence="2"/>
<comment type="function">
    <text evidence="2">Lytic polysaccharide monooxygenase (LMPO) that depolymerizes crystalline and amorphous polysaccharides via the oxidation of scissile alpha- or beta-(1-4)-glycosidic bonds, yielding C1 and/or C4 oxidation products. Catalysis by LPMOs requires the reduction of the active-site copper from Cu(II) to Cu(I) by a reducing agent and H(2)O(2) or O(2) as a cosubstrate.</text>
</comment>
<evidence type="ECO:0000256" key="2">
    <source>
        <dbReference type="RuleBase" id="RU368122"/>
    </source>
</evidence>
<dbReference type="EMBL" id="KZ303503">
    <property type="protein sequence ID" value="PIA15975.1"/>
    <property type="molecule type" value="Genomic_DNA"/>
</dbReference>
<dbReference type="OrthoDB" id="4849160at2759"/>
<feature type="region of interest" description="Disordered" evidence="3">
    <location>
        <begin position="219"/>
        <end position="285"/>
    </location>
</feature>
<name>A0A2G5BAD8_COERN</name>
<evidence type="ECO:0000313" key="5">
    <source>
        <dbReference type="EMBL" id="PIA15975.1"/>
    </source>
</evidence>
<dbReference type="Proteomes" id="UP000242474">
    <property type="component" value="Unassembled WGS sequence"/>
</dbReference>
<reference evidence="5 6" key="1">
    <citation type="journal article" date="2015" name="Genome Biol. Evol.">
        <title>Phylogenomic analyses indicate that early fungi evolved digesting cell walls of algal ancestors of land plants.</title>
        <authorList>
            <person name="Chang Y."/>
            <person name="Wang S."/>
            <person name="Sekimoto S."/>
            <person name="Aerts A.L."/>
            <person name="Choi C."/>
            <person name="Clum A."/>
            <person name="LaButti K.M."/>
            <person name="Lindquist E.A."/>
            <person name="Yee Ngan C."/>
            <person name="Ohm R.A."/>
            <person name="Salamov A.A."/>
            <person name="Grigoriev I.V."/>
            <person name="Spatafora J.W."/>
            <person name="Berbee M.L."/>
        </authorList>
    </citation>
    <scope>NUCLEOTIDE SEQUENCE [LARGE SCALE GENOMIC DNA]</scope>
    <source>
        <strain evidence="5 6">NRRL 1564</strain>
    </source>
</reference>
<comment type="domain">
    <text evidence="2">Has a modular structure: an endo-beta-1,4-glucanase catalytic module at the N-terminus, a linker rich in serines and threonines, and a C-terminal carbohydrate-binding module (CBM).</text>
</comment>
<accession>A0A2G5BAD8</accession>
<dbReference type="GO" id="GO:0008810">
    <property type="term" value="F:cellulase activity"/>
    <property type="evidence" value="ECO:0007669"/>
    <property type="project" value="UniProtKB-UniRule"/>
</dbReference>
<dbReference type="InterPro" id="IPR005103">
    <property type="entry name" value="AA9_LPMO"/>
</dbReference>
<dbReference type="CDD" id="cd21175">
    <property type="entry name" value="LPMO_AA9"/>
    <property type="match status" value="1"/>
</dbReference>
<dbReference type="GO" id="GO:0005576">
    <property type="term" value="C:extracellular region"/>
    <property type="evidence" value="ECO:0007669"/>
    <property type="project" value="UniProtKB-SubCell"/>
</dbReference>
<keyword evidence="2" id="KW-0624">Polysaccharide degradation</keyword>
<feature type="domain" description="Auxiliary Activity family 9 catalytic" evidence="4">
    <location>
        <begin position="29"/>
        <end position="214"/>
    </location>
</feature>
<dbReference type="Gene3D" id="2.70.50.70">
    <property type="match status" value="1"/>
</dbReference>
<evidence type="ECO:0000313" key="6">
    <source>
        <dbReference type="Proteomes" id="UP000242474"/>
    </source>
</evidence>
<dbReference type="Pfam" id="PF03443">
    <property type="entry name" value="AA9"/>
    <property type="match status" value="1"/>
</dbReference>
<sequence length="285" mass="31438">MLVMANIHPTQAHTTLFYAGANGKLEGRDVCIVPSKDYQNAPIKDLKSTDLRCRTKDISTTSIKKCPVTAGETLSVEWHHIENSVSVDVMSPSHVGPCIIYMAPLESNGEGDVWFKIFEEGYDKSSKKWCTNKVIDNNGRLEIPIPSNILSGDYLVRTELLALHQAKSEGGAQFYPNCVVINVENGKNVSLPKRYAIPGIYDPKDPGILYDRSSDPTMYVIPGPAIDSDDKAHNTDAESDSESAKISESNSDTEEEPSPTSDLPKSNCRKRRNGNVRRKIDQGKP</sequence>
<dbReference type="PANTHER" id="PTHR33353:SF32">
    <property type="entry name" value="ENDO-BETA-1,4-GLUCANASE D"/>
    <property type="match status" value="1"/>
</dbReference>
<comment type="subcellular location">
    <subcellularLocation>
        <location evidence="2">Secreted</location>
    </subcellularLocation>
</comment>
<keyword evidence="2" id="KW-0964">Secreted</keyword>
<dbReference type="GO" id="GO:0030248">
    <property type="term" value="F:cellulose binding"/>
    <property type="evidence" value="ECO:0007669"/>
    <property type="project" value="UniProtKB-UniRule"/>
</dbReference>
<keyword evidence="1 2" id="KW-1015">Disulfide bond</keyword>
<dbReference type="PANTHER" id="PTHR33353">
    <property type="entry name" value="PUTATIVE (AFU_ORTHOLOGUE AFUA_1G12560)-RELATED"/>
    <property type="match status" value="1"/>
</dbReference>
<evidence type="ECO:0000256" key="1">
    <source>
        <dbReference type="ARBA" id="ARBA00023157"/>
    </source>
</evidence>
<gene>
    <name evidence="5" type="ORF">COEREDRAFT_43850</name>
</gene>
<organism evidence="5 6">
    <name type="scientific">Coemansia reversa (strain ATCC 12441 / NRRL 1564)</name>
    <dbReference type="NCBI Taxonomy" id="763665"/>
    <lineage>
        <taxon>Eukaryota</taxon>
        <taxon>Fungi</taxon>
        <taxon>Fungi incertae sedis</taxon>
        <taxon>Zoopagomycota</taxon>
        <taxon>Kickxellomycotina</taxon>
        <taxon>Kickxellomycetes</taxon>
        <taxon>Kickxellales</taxon>
        <taxon>Kickxellaceae</taxon>
        <taxon>Coemansia</taxon>
    </lineage>
</organism>
<keyword evidence="2" id="KW-0136">Cellulose degradation</keyword>
<feature type="compositionally biased region" description="Basic residues" evidence="3">
    <location>
        <begin position="267"/>
        <end position="277"/>
    </location>
</feature>
<keyword evidence="2" id="KW-0119">Carbohydrate metabolism</keyword>
<dbReference type="GO" id="GO:0030245">
    <property type="term" value="P:cellulose catabolic process"/>
    <property type="evidence" value="ECO:0007669"/>
    <property type="project" value="UniProtKB-UniRule"/>
</dbReference>
<evidence type="ECO:0000256" key="3">
    <source>
        <dbReference type="SAM" id="MobiDB-lite"/>
    </source>
</evidence>
<dbReference type="STRING" id="763665.A0A2G5BAD8"/>